<dbReference type="EMBL" id="CP053586">
    <property type="protein sequence ID" value="WNZ23909.1"/>
    <property type="molecule type" value="Genomic_DNA"/>
</dbReference>
<dbReference type="AlphaFoldDB" id="A0AA97AGW3"/>
<dbReference type="Gene3D" id="3.20.20.80">
    <property type="entry name" value="Glycosidases"/>
    <property type="match status" value="1"/>
</dbReference>
<feature type="domain" description="Glycosyl hydrolase-like 10" evidence="2">
    <location>
        <begin position="77"/>
        <end position="379"/>
    </location>
</feature>
<dbReference type="PANTHER" id="PTHR43405">
    <property type="entry name" value="GLYCOSYL HYDROLASE DIGH"/>
    <property type="match status" value="1"/>
</dbReference>
<proteinExistence type="predicted"/>
<reference evidence="3" key="1">
    <citation type="submission" date="2020-05" db="EMBL/GenBank/DDBJ databases">
        <authorList>
            <person name="Zhu T."/>
            <person name="Keshari N."/>
            <person name="Lu X."/>
        </authorList>
    </citation>
    <scope>NUCLEOTIDE SEQUENCE</scope>
    <source>
        <strain evidence="3">NK1-12</strain>
    </source>
</reference>
<dbReference type="InterPro" id="IPR052177">
    <property type="entry name" value="Divisome_Glycosyl_Hydrolase"/>
</dbReference>
<organism evidence="3">
    <name type="scientific">Leptolyngbya sp. NK1-12</name>
    <dbReference type="NCBI Taxonomy" id="2547451"/>
    <lineage>
        <taxon>Bacteria</taxon>
        <taxon>Bacillati</taxon>
        <taxon>Cyanobacteriota</taxon>
        <taxon>Cyanophyceae</taxon>
        <taxon>Leptolyngbyales</taxon>
        <taxon>Leptolyngbyaceae</taxon>
        <taxon>Leptolyngbya group</taxon>
        <taxon>Leptolyngbya</taxon>
    </lineage>
</organism>
<dbReference type="PANTHER" id="PTHR43405:SF1">
    <property type="entry name" value="GLYCOSYL HYDROLASE DIGH"/>
    <property type="match status" value="1"/>
</dbReference>
<keyword evidence="1" id="KW-0732">Signal</keyword>
<gene>
    <name evidence="3" type="ORF">HJG54_14280</name>
</gene>
<dbReference type="SUPFAM" id="SSF51445">
    <property type="entry name" value="(Trans)glycosidases"/>
    <property type="match status" value="1"/>
</dbReference>
<evidence type="ECO:0000313" key="3">
    <source>
        <dbReference type="EMBL" id="WNZ23909.1"/>
    </source>
</evidence>
<evidence type="ECO:0000259" key="2">
    <source>
        <dbReference type="Pfam" id="PF02638"/>
    </source>
</evidence>
<dbReference type="RefSeq" id="WP_316429415.1">
    <property type="nucleotide sequence ID" value="NZ_CP053586.1"/>
</dbReference>
<dbReference type="Pfam" id="PF02638">
    <property type="entry name" value="GHL10"/>
    <property type="match status" value="1"/>
</dbReference>
<name>A0AA97AGW3_9CYAN</name>
<sequence>MRSAKFGLCLWDRQQQRCSLRGLGNEIWRVFCGFQRSLRLTFLLSLGLALALMLRIPFAASAQTSAIVADSASQPSEIRGVWLTNVDSDVLFSKDNLREAIRRLDRLNFNTVYPTVWNGGYTLYPSKVAEEAFGQEIDPEPGLEDRDMLKEAISLSHSRGLAVIPWFEFGLMAPADSELVRRHPEWVTNRRDGSKVFNVHGEDRSVWLSPAHPGVQQFLVDLVTEVVEEYDIEGIQFDDHLGMPVEVGYDDYTVQLYQREHGGRRPPDNPRDSGWMRWRANKLSELMLRLHTAVKTRKPDCLISLSPNPKDFAYQNYLQDWYNWQQQNLIDELIVQVYRTNRSHFLGEIDRPELRSASSRIPVGIGILTGLSTRSVSTRDIEDQVRLTRARRFAGVSFFFYESLGRRDAVFQALFPRPADRPNIGTHQRASG</sequence>
<dbReference type="InterPro" id="IPR003790">
    <property type="entry name" value="GHL10"/>
</dbReference>
<evidence type="ECO:0000256" key="1">
    <source>
        <dbReference type="ARBA" id="ARBA00022729"/>
    </source>
</evidence>
<accession>A0AA97AGW3</accession>
<protein>
    <submittedName>
        <fullName evidence="3">Family 10 glycosylhydrolase</fullName>
    </submittedName>
</protein>
<dbReference type="InterPro" id="IPR017853">
    <property type="entry name" value="GH"/>
</dbReference>